<keyword evidence="3" id="KW-1185">Reference proteome</keyword>
<name>A0ABU4HUI8_9ACTN</name>
<proteinExistence type="predicted"/>
<evidence type="ECO:0000313" key="3">
    <source>
        <dbReference type="Proteomes" id="UP001284601"/>
    </source>
</evidence>
<feature type="transmembrane region" description="Helical" evidence="1">
    <location>
        <begin position="174"/>
        <end position="196"/>
    </location>
</feature>
<sequence>MSAPGTAPSAGGGANAPAATPLGVTPRRVLRSEWIKLTTLRSTWLTFAVAVALMIGLGLLMAWLTVGEWASMTEVERAQEQAGQRVLAGRLFAQLAIGVVGVIAITGEYATGMIRATLAAVPRRLPVLWAKLGLFGAVTFVVMSAASFAAFFAGNRILAEHWQFSISDPGALRVVVMTGVTLTAVCLLGTALGFVLRNTAAAISAIVSIVLVLPILGQVAPRVAQYLPSGAMGALVTPTPQPDVLAPWPALLLLGAYVAAAIAAAVFTLTRRDA</sequence>
<dbReference type="PANTHER" id="PTHR37305">
    <property type="entry name" value="INTEGRAL MEMBRANE PROTEIN-RELATED"/>
    <property type="match status" value="1"/>
</dbReference>
<feature type="transmembrane region" description="Helical" evidence="1">
    <location>
        <begin position="132"/>
        <end position="154"/>
    </location>
</feature>
<accession>A0ABU4HUI8</accession>
<feature type="transmembrane region" description="Helical" evidence="1">
    <location>
        <begin position="203"/>
        <end position="224"/>
    </location>
</feature>
<reference evidence="3" key="1">
    <citation type="submission" date="2023-07" db="EMBL/GenBank/DDBJ databases">
        <title>Conexibacter stalactiti sp. nov., isolated from stalactites in a lava cave and emended description of the genus Conexibacter.</title>
        <authorList>
            <person name="Lee S.D."/>
        </authorList>
    </citation>
    <scope>NUCLEOTIDE SEQUENCE [LARGE SCALE GENOMIC DNA]</scope>
    <source>
        <strain evidence="3">KCTC 39840</strain>
    </source>
</reference>
<reference evidence="2 3" key="2">
    <citation type="submission" date="2023-10" db="EMBL/GenBank/DDBJ databases">
        <authorList>
            <person name="Han X.F."/>
        </authorList>
    </citation>
    <scope>NUCLEOTIDE SEQUENCE [LARGE SCALE GENOMIC DNA]</scope>
    <source>
        <strain evidence="2 3">KCTC 39840</strain>
    </source>
</reference>
<evidence type="ECO:0000256" key="1">
    <source>
        <dbReference type="SAM" id="Phobius"/>
    </source>
</evidence>
<dbReference type="Proteomes" id="UP001284601">
    <property type="component" value="Unassembled WGS sequence"/>
</dbReference>
<comment type="caution">
    <text evidence="2">The sequence shown here is derived from an EMBL/GenBank/DDBJ whole genome shotgun (WGS) entry which is preliminary data.</text>
</comment>
<dbReference type="RefSeq" id="WP_318599423.1">
    <property type="nucleotide sequence ID" value="NZ_JAWSTH010000071.1"/>
</dbReference>
<dbReference type="PANTHER" id="PTHR37305:SF1">
    <property type="entry name" value="MEMBRANE PROTEIN"/>
    <property type="match status" value="1"/>
</dbReference>
<feature type="transmembrane region" description="Helical" evidence="1">
    <location>
        <begin position="244"/>
        <end position="269"/>
    </location>
</feature>
<keyword evidence="1" id="KW-1133">Transmembrane helix</keyword>
<gene>
    <name evidence="2" type="ORF">R7226_21750</name>
</gene>
<evidence type="ECO:0000313" key="2">
    <source>
        <dbReference type="EMBL" id="MDW5596987.1"/>
    </source>
</evidence>
<evidence type="ECO:0008006" key="4">
    <source>
        <dbReference type="Google" id="ProtNLM"/>
    </source>
</evidence>
<dbReference type="EMBL" id="JAWSTH010000071">
    <property type="protein sequence ID" value="MDW5596987.1"/>
    <property type="molecule type" value="Genomic_DNA"/>
</dbReference>
<protein>
    <recommendedName>
        <fullName evidence="4">ABC transporter permease</fullName>
    </recommendedName>
</protein>
<feature type="transmembrane region" description="Helical" evidence="1">
    <location>
        <begin position="44"/>
        <end position="66"/>
    </location>
</feature>
<organism evidence="2 3">
    <name type="scientific">Conexibacter stalactiti</name>
    <dbReference type="NCBI Taxonomy" id="1940611"/>
    <lineage>
        <taxon>Bacteria</taxon>
        <taxon>Bacillati</taxon>
        <taxon>Actinomycetota</taxon>
        <taxon>Thermoleophilia</taxon>
        <taxon>Solirubrobacterales</taxon>
        <taxon>Conexibacteraceae</taxon>
        <taxon>Conexibacter</taxon>
    </lineage>
</organism>
<keyword evidence="1" id="KW-0472">Membrane</keyword>
<feature type="transmembrane region" description="Helical" evidence="1">
    <location>
        <begin position="91"/>
        <end position="111"/>
    </location>
</feature>
<keyword evidence="1" id="KW-0812">Transmembrane</keyword>